<keyword evidence="1" id="KW-1003">Cell membrane</keyword>
<proteinExistence type="predicted"/>
<name>A0A6M8U861_9GAMM</name>
<keyword evidence="2 6" id="KW-0732">Signal</keyword>
<keyword evidence="9" id="KW-1185">Reference proteome</keyword>
<sequence length="74" mass="8133">MKKTIFAVSTLAIGLFLTGCANDHIMHTNDGRTIVTEGKPKVDDDTGMITYKDAFGKEQQINRSDIKDMSQVGN</sequence>
<dbReference type="PROSITE" id="PS51257">
    <property type="entry name" value="PROKAR_LIPOPROTEIN"/>
    <property type="match status" value="1"/>
</dbReference>
<reference evidence="8 9" key="1">
    <citation type="submission" date="2020-06" db="EMBL/GenBank/DDBJ databases">
        <title>Genome sequence of Paramixta manurensis strain PD-1.</title>
        <authorList>
            <person name="Lee C.W."/>
            <person name="Kim J."/>
        </authorList>
    </citation>
    <scope>NUCLEOTIDE SEQUENCE [LARGE SCALE GENOMIC DNA]</scope>
    <source>
        <strain evidence="8 9">PD-1</strain>
    </source>
</reference>
<protein>
    <submittedName>
        <fullName evidence="8">YgdI/YgdR family lipoprotein</fullName>
    </submittedName>
</protein>
<feature type="domain" description="Lipoprotein YgdI/YgdR-like SH3-like" evidence="7">
    <location>
        <begin position="25"/>
        <end position="70"/>
    </location>
</feature>
<dbReference type="SUPFAM" id="SSF50182">
    <property type="entry name" value="Sm-like ribonucleoproteins"/>
    <property type="match status" value="1"/>
</dbReference>
<evidence type="ECO:0000256" key="2">
    <source>
        <dbReference type="ARBA" id="ARBA00022729"/>
    </source>
</evidence>
<dbReference type="KEGG" id="pmak:PMPD1_1875"/>
<evidence type="ECO:0000259" key="7">
    <source>
        <dbReference type="Pfam" id="PF06004"/>
    </source>
</evidence>
<dbReference type="NCBIfam" id="NF033216">
    <property type="entry name" value="lipo_YgdI_YgdR"/>
    <property type="match status" value="1"/>
</dbReference>
<dbReference type="InterPro" id="IPR010305">
    <property type="entry name" value="YgdI/YgdR-like"/>
</dbReference>
<accession>A0A6M8U861</accession>
<keyword evidence="4" id="KW-0564">Palmitate</keyword>
<organism evidence="8 9">
    <name type="scientific">Paramixta manurensis</name>
    <dbReference type="NCBI Taxonomy" id="2740817"/>
    <lineage>
        <taxon>Bacteria</taxon>
        <taxon>Pseudomonadati</taxon>
        <taxon>Pseudomonadota</taxon>
        <taxon>Gammaproteobacteria</taxon>
        <taxon>Enterobacterales</taxon>
        <taxon>Erwiniaceae</taxon>
        <taxon>Paramixta</taxon>
    </lineage>
</organism>
<gene>
    <name evidence="8" type="ORF">PMPD1_1875</name>
</gene>
<dbReference type="InterPro" id="IPR047807">
    <property type="entry name" value="YgdI/YgdR-like_SH3-like"/>
</dbReference>
<dbReference type="Proteomes" id="UP000505325">
    <property type="component" value="Chromosome"/>
</dbReference>
<evidence type="ECO:0000313" key="8">
    <source>
        <dbReference type="EMBL" id="QKJ86825.1"/>
    </source>
</evidence>
<keyword evidence="5 8" id="KW-0449">Lipoprotein</keyword>
<dbReference type="Pfam" id="PF06004">
    <property type="entry name" value="DUF903"/>
    <property type="match status" value="1"/>
</dbReference>
<keyword evidence="3" id="KW-0472">Membrane</keyword>
<dbReference type="InterPro" id="IPR010920">
    <property type="entry name" value="LSM_dom_sf"/>
</dbReference>
<evidence type="ECO:0000256" key="4">
    <source>
        <dbReference type="ARBA" id="ARBA00023139"/>
    </source>
</evidence>
<dbReference type="RefSeq" id="WP_173633815.1">
    <property type="nucleotide sequence ID" value="NZ_CP054212.1"/>
</dbReference>
<dbReference type="PANTHER" id="PTHR37011:SF2">
    <property type="entry name" value="LIPOPROTEIN"/>
    <property type="match status" value="1"/>
</dbReference>
<dbReference type="EMBL" id="CP054212">
    <property type="protein sequence ID" value="QKJ86825.1"/>
    <property type="molecule type" value="Genomic_DNA"/>
</dbReference>
<dbReference type="PANTHER" id="PTHR37011">
    <property type="entry name" value="POT FAMILY PEPTIDE TRANSPORT PROTEIN-RELATED"/>
    <property type="match status" value="1"/>
</dbReference>
<evidence type="ECO:0000256" key="3">
    <source>
        <dbReference type="ARBA" id="ARBA00023136"/>
    </source>
</evidence>
<feature type="signal peptide" evidence="6">
    <location>
        <begin position="1"/>
        <end position="21"/>
    </location>
</feature>
<evidence type="ECO:0000313" key="9">
    <source>
        <dbReference type="Proteomes" id="UP000505325"/>
    </source>
</evidence>
<evidence type="ECO:0000256" key="6">
    <source>
        <dbReference type="SAM" id="SignalP"/>
    </source>
</evidence>
<evidence type="ECO:0000256" key="1">
    <source>
        <dbReference type="ARBA" id="ARBA00022475"/>
    </source>
</evidence>
<dbReference type="AlphaFoldDB" id="A0A6M8U861"/>
<feature type="chain" id="PRO_5026792123" evidence="6">
    <location>
        <begin position="22"/>
        <end position="74"/>
    </location>
</feature>
<evidence type="ECO:0000256" key="5">
    <source>
        <dbReference type="ARBA" id="ARBA00023288"/>
    </source>
</evidence>
<dbReference type="Gene3D" id="2.30.30.100">
    <property type="match status" value="1"/>
</dbReference>